<name>A0A7C4XGJ9_UNCKA</name>
<organism evidence="8">
    <name type="scientific">candidate division WWE3 bacterium</name>
    <dbReference type="NCBI Taxonomy" id="2053526"/>
    <lineage>
        <taxon>Bacteria</taxon>
        <taxon>Katanobacteria</taxon>
    </lineage>
</organism>
<evidence type="ECO:0000256" key="4">
    <source>
        <dbReference type="ARBA" id="ARBA00023157"/>
    </source>
</evidence>
<sequence length="253" mass="28052">MDQEIQVATPQEKTKLMGRNKFFSDWFSIILVLLLIGASFFIGKLSTQVEMMKDGRNVVANGNAVPEEEGLGEVDKPDFEKDHIFGDKSAKFALIEYSDYECPFCKTFHPTAKKAVEEYSGQLMWVYRHFPLEQIHPEARPTALASECVAKLAGEEAFWKFSDEMFATTALTAKAREDAAVKLGVNLADFNSCLQDPTMDQRIEDGLNSGAKAGIRGTPGNILMNLETGEVQSLAGAVPLENIKTILEDMMNK</sequence>
<evidence type="ECO:0000256" key="1">
    <source>
        <dbReference type="ARBA" id="ARBA00005791"/>
    </source>
</evidence>
<dbReference type="PROSITE" id="PS51352">
    <property type="entry name" value="THIOREDOXIN_2"/>
    <property type="match status" value="1"/>
</dbReference>
<dbReference type="GO" id="GO:0016491">
    <property type="term" value="F:oxidoreductase activity"/>
    <property type="evidence" value="ECO:0007669"/>
    <property type="project" value="UniProtKB-KW"/>
</dbReference>
<comment type="caution">
    <text evidence="8">The sequence shown here is derived from an EMBL/GenBank/DDBJ whole genome shotgun (WGS) entry which is preliminary data.</text>
</comment>
<feature type="domain" description="Thioredoxin" evidence="7">
    <location>
        <begin position="59"/>
        <end position="252"/>
    </location>
</feature>
<keyword evidence="5" id="KW-0676">Redox-active center</keyword>
<dbReference type="Pfam" id="PF13462">
    <property type="entry name" value="Thioredoxin_4"/>
    <property type="match status" value="1"/>
</dbReference>
<keyword evidence="6" id="KW-1133">Transmembrane helix</keyword>
<evidence type="ECO:0000256" key="2">
    <source>
        <dbReference type="ARBA" id="ARBA00022729"/>
    </source>
</evidence>
<evidence type="ECO:0000256" key="3">
    <source>
        <dbReference type="ARBA" id="ARBA00023002"/>
    </source>
</evidence>
<dbReference type="PANTHER" id="PTHR13887">
    <property type="entry name" value="GLUTATHIONE S-TRANSFERASE KAPPA"/>
    <property type="match status" value="1"/>
</dbReference>
<evidence type="ECO:0000313" key="8">
    <source>
        <dbReference type="EMBL" id="HGW29674.1"/>
    </source>
</evidence>
<keyword evidence="4" id="KW-1015">Disulfide bond</keyword>
<reference evidence="8" key="1">
    <citation type="journal article" date="2020" name="mSystems">
        <title>Genome- and Community-Level Interaction Insights into Carbon Utilization and Element Cycling Functions of Hydrothermarchaeota in Hydrothermal Sediment.</title>
        <authorList>
            <person name="Zhou Z."/>
            <person name="Liu Y."/>
            <person name="Xu W."/>
            <person name="Pan J."/>
            <person name="Luo Z.H."/>
            <person name="Li M."/>
        </authorList>
    </citation>
    <scope>NUCLEOTIDE SEQUENCE [LARGE SCALE GENOMIC DNA]</scope>
    <source>
        <strain evidence="8">SpSt-417</strain>
    </source>
</reference>
<evidence type="ECO:0000256" key="6">
    <source>
        <dbReference type="SAM" id="Phobius"/>
    </source>
</evidence>
<dbReference type="SUPFAM" id="SSF52833">
    <property type="entry name" value="Thioredoxin-like"/>
    <property type="match status" value="1"/>
</dbReference>
<dbReference type="AlphaFoldDB" id="A0A7C4XGJ9"/>
<protein>
    <recommendedName>
        <fullName evidence="7">Thioredoxin domain-containing protein</fullName>
    </recommendedName>
</protein>
<dbReference type="InterPro" id="IPR012336">
    <property type="entry name" value="Thioredoxin-like_fold"/>
</dbReference>
<dbReference type="Gene3D" id="3.40.30.10">
    <property type="entry name" value="Glutaredoxin"/>
    <property type="match status" value="1"/>
</dbReference>
<comment type="similarity">
    <text evidence="1">Belongs to the thioredoxin family. DsbA subfamily.</text>
</comment>
<dbReference type="PANTHER" id="PTHR13887:SF14">
    <property type="entry name" value="DISULFIDE BOND FORMATION PROTEIN D"/>
    <property type="match status" value="1"/>
</dbReference>
<dbReference type="InterPro" id="IPR013766">
    <property type="entry name" value="Thioredoxin_domain"/>
</dbReference>
<gene>
    <name evidence="8" type="ORF">ENR63_01995</name>
</gene>
<dbReference type="EMBL" id="DSRT01000106">
    <property type="protein sequence ID" value="HGW29674.1"/>
    <property type="molecule type" value="Genomic_DNA"/>
</dbReference>
<feature type="transmembrane region" description="Helical" evidence="6">
    <location>
        <begin position="26"/>
        <end position="43"/>
    </location>
</feature>
<accession>A0A7C4XGJ9</accession>
<proteinExistence type="inferred from homology"/>
<keyword evidence="6" id="KW-0812">Transmembrane</keyword>
<keyword evidence="6" id="KW-0472">Membrane</keyword>
<keyword evidence="3" id="KW-0560">Oxidoreductase</keyword>
<evidence type="ECO:0000256" key="5">
    <source>
        <dbReference type="ARBA" id="ARBA00023284"/>
    </source>
</evidence>
<keyword evidence="2" id="KW-0732">Signal</keyword>
<dbReference type="InterPro" id="IPR036249">
    <property type="entry name" value="Thioredoxin-like_sf"/>
</dbReference>
<evidence type="ECO:0000259" key="7">
    <source>
        <dbReference type="PROSITE" id="PS51352"/>
    </source>
</evidence>